<reference evidence="2" key="1">
    <citation type="journal article" date="2020" name="Stud. Mycol.">
        <title>101 Dothideomycetes genomes: a test case for predicting lifestyles and emergence of pathogens.</title>
        <authorList>
            <person name="Haridas S."/>
            <person name="Albert R."/>
            <person name="Binder M."/>
            <person name="Bloem J."/>
            <person name="Labutti K."/>
            <person name="Salamov A."/>
            <person name="Andreopoulos B."/>
            <person name="Baker S."/>
            <person name="Barry K."/>
            <person name="Bills G."/>
            <person name="Bluhm B."/>
            <person name="Cannon C."/>
            <person name="Castanera R."/>
            <person name="Culley D."/>
            <person name="Daum C."/>
            <person name="Ezra D."/>
            <person name="Gonzalez J."/>
            <person name="Henrissat B."/>
            <person name="Kuo A."/>
            <person name="Liang C."/>
            <person name="Lipzen A."/>
            <person name="Lutzoni F."/>
            <person name="Magnuson J."/>
            <person name="Mondo S."/>
            <person name="Nolan M."/>
            <person name="Ohm R."/>
            <person name="Pangilinan J."/>
            <person name="Park H.-J."/>
            <person name="Ramirez L."/>
            <person name="Alfaro M."/>
            <person name="Sun H."/>
            <person name="Tritt A."/>
            <person name="Yoshinaga Y."/>
            <person name="Zwiers L.-H."/>
            <person name="Turgeon B."/>
            <person name="Goodwin S."/>
            <person name="Spatafora J."/>
            <person name="Crous P."/>
            <person name="Grigoriev I."/>
        </authorList>
    </citation>
    <scope>NUCLEOTIDE SEQUENCE</scope>
    <source>
        <strain evidence="2">CBS 107.79</strain>
    </source>
</reference>
<sequence length="234" mass="26307">MNTSASKTTIWSMFVSNFILSALSIANLGLISSMVGFLLHQKHNVGTYEVNWPGKTVQLATHPQNLWVDQGHVSNGVAGYGFFLGLFAMYVAWRQRHRGSKPPSKSLVVVFVLQLLAVLFTLSAIIFVFLVTNQTNNQHILESVARSGVKYPENWWTPETWYKAVLELPLASQGHRGNISSAVTRIVAWRWMLIPIFIVDAITFAITTFEMLRQKRVSRGEYGFCGGEVTVLWT</sequence>
<protein>
    <submittedName>
        <fullName evidence="2">Uncharacterized protein</fullName>
    </submittedName>
</protein>
<evidence type="ECO:0000256" key="1">
    <source>
        <dbReference type="SAM" id="Phobius"/>
    </source>
</evidence>
<dbReference type="AlphaFoldDB" id="A0A6A5VKK6"/>
<dbReference type="OrthoDB" id="3597048at2759"/>
<dbReference type="EMBL" id="ML976678">
    <property type="protein sequence ID" value="KAF1973937.1"/>
    <property type="molecule type" value="Genomic_DNA"/>
</dbReference>
<evidence type="ECO:0000313" key="2">
    <source>
        <dbReference type="EMBL" id="KAF1973937.1"/>
    </source>
</evidence>
<feature type="transmembrane region" description="Helical" evidence="1">
    <location>
        <begin position="77"/>
        <end position="94"/>
    </location>
</feature>
<evidence type="ECO:0000313" key="3">
    <source>
        <dbReference type="Proteomes" id="UP000800036"/>
    </source>
</evidence>
<name>A0A6A5VKK6_9PLEO</name>
<keyword evidence="3" id="KW-1185">Reference proteome</keyword>
<feature type="transmembrane region" description="Helical" evidence="1">
    <location>
        <begin position="188"/>
        <end position="209"/>
    </location>
</feature>
<keyword evidence="1" id="KW-1133">Transmembrane helix</keyword>
<dbReference type="Proteomes" id="UP000800036">
    <property type="component" value="Unassembled WGS sequence"/>
</dbReference>
<organism evidence="2 3">
    <name type="scientific">Bimuria novae-zelandiae CBS 107.79</name>
    <dbReference type="NCBI Taxonomy" id="1447943"/>
    <lineage>
        <taxon>Eukaryota</taxon>
        <taxon>Fungi</taxon>
        <taxon>Dikarya</taxon>
        <taxon>Ascomycota</taxon>
        <taxon>Pezizomycotina</taxon>
        <taxon>Dothideomycetes</taxon>
        <taxon>Pleosporomycetidae</taxon>
        <taxon>Pleosporales</taxon>
        <taxon>Massarineae</taxon>
        <taxon>Didymosphaeriaceae</taxon>
        <taxon>Bimuria</taxon>
    </lineage>
</organism>
<keyword evidence="1" id="KW-0812">Transmembrane</keyword>
<feature type="transmembrane region" description="Helical" evidence="1">
    <location>
        <begin position="12"/>
        <end position="39"/>
    </location>
</feature>
<proteinExistence type="predicted"/>
<keyword evidence="1" id="KW-0472">Membrane</keyword>
<feature type="transmembrane region" description="Helical" evidence="1">
    <location>
        <begin position="106"/>
        <end position="131"/>
    </location>
</feature>
<gene>
    <name evidence="2" type="ORF">BU23DRAFT_553917</name>
</gene>
<accession>A0A6A5VKK6</accession>